<protein>
    <submittedName>
        <fullName evidence="5">MarR family winged helix-turn-helix transcriptional regulator</fullName>
    </submittedName>
</protein>
<dbReference type="Gene3D" id="1.10.10.10">
    <property type="entry name" value="Winged helix-like DNA-binding domain superfamily/Winged helix DNA-binding domain"/>
    <property type="match status" value="1"/>
</dbReference>
<dbReference type="PRINTS" id="PR00598">
    <property type="entry name" value="HTHMARR"/>
</dbReference>
<dbReference type="InterPro" id="IPR036390">
    <property type="entry name" value="WH_DNA-bd_sf"/>
</dbReference>
<keyword evidence="1" id="KW-0805">Transcription regulation</keyword>
<dbReference type="InterPro" id="IPR000835">
    <property type="entry name" value="HTH_MarR-typ"/>
</dbReference>
<dbReference type="InterPro" id="IPR023187">
    <property type="entry name" value="Tscrpt_reg_MarR-type_CS"/>
</dbReference>
<feature type="domain" description="HTH marR-type" evidence="4">
    <location>
        <begin position="11"/>
        <end position="146"/>
    </location>
</feature>
<dbReference type="PANTHER" id="PTHR33164">
    <property type="entry name" value="TRANSCRIPTIONAL REGULATOR, MARR FAMILY"/>
    <property type="match status" value="1"/>
</dbReference>
<evidence type="ECO:0000259" key="4">
    <source>
        <dbReference type="PROSITE" id="PS50995"/>
    </source>
</evidence>
<dbReference type="PROSITE" id="PS01117">
    <property type="entry name" value="HTH_MARR_1"/>
    <property type="match status" value="1"/>
</dbReference>
<dbReference type="EMBL" id="JBHTIW010000026">
    <property type="protein sequence ID" value="MFD0922944.1"/>
    <property type="molecule type" value="Genomic_DNA"/>
</dbReference>
<dbReference type="PROSITE" id="PS50995">
    <property type="entry name" value="HTH_MARR_2"/>
    <property type="match status" value="1"/>
</dbReference>
<dbReference type="Pfam" id="PF12802">
    <property type="entry name" value="MarR_2"/>
    <property type="match status" value="1"/>
</dbReference>
<name>A0ABW3FX78_9PSEU</name>
<keyword evidence="2" id="KW-0238">DNA-binding</keyword>
<evidence type="ECO:0000313" key="5">
    <source>
        <dbReference type="EMBL" id="MFD0922944.1"/>
    </source>
</evidence>
<evidence type="ECO:0000313" key="6">
    <source>
        <dbReference type="Proteomes" id="UP001597018"/>
    </source>
</evidence>
<dbReference type="InterPro" id="IPR036388">
    <property type="entry name" value="WH-like_DNA-bd_sf"/>
</dbReference>
<organism evidence="5 6">
    <name type="scientific">Saccharopolyspora rosea</name>
    <dbReference type="NCBI Taxonomy" id="524884"/>
    <lineage>
        <taxon>Bacteria</taxon>
        <taxon>Bacillati</taxon>
        <taxon>Actinomycetota</taxon>
        <taxon>Actinomycetes</taxon>
        <taxon>Pseudonocardiales</taxon>
        <taxon>Pseudonocardiaceae</taxon>
        <taxon>Saccharopolyspora</taxon>
    </lineage>
</organism>
<dbReference type="SUPFAM" id="SSF46785">
    <property type="entry name" value="Winged helix' DNA-binding domain"/>
    <property type="match status" value="1"/>
</dbReference>
<reference evidence="6" key="1">
    <citation type="journal article" date="2019" name="Int. J. Syst. Evol. Microbiol.">
        <title>The Global Catalogue of Microorganisms (GCM) 10K type strain sequencing project: providing services to taxonomists for standard genome sequencing and annotation.</title>
        <authorList>
            <consortium name="The Broad Institute Genomics Platform"/>
            <consortium name="The Broad Institute Genome Sequencing Center for Infectious Disease"/>
            <person name="Wu L."/>
            <person name="Ma J."/>
        </authorList>
    </citation>
    <scope>NUCLEOTIDE SEQUENCE [LARGE SCALE GENOMIC DNA]</scope>
    <source>
        <strain evidence="6">CCUG 56401</strain>
    </source>
</reference>
<dbReference type="InterPro" id="IPR039422">
    <property type="entry name" value="MarR/SlyA-like"/>
</dbReference>
<sequence>MASPAGPGADVTALFASLSRVSRQADRYLGEVLSELGLQGWEYDVLTTLLRSGEPHELRPGTIADRLGVSNSAMTNRIDRLEQAGLVGRHLDPRNRRIVIVRLTNAGRDSAERALAAHCAAARRVLDRLSADRAAALRDLLDQLGSALA</sequence>
<comment type="caution">
    <text evidence="5">The sequence shown here is derived from an EMBL/GenBank/DDBJ whole genome shotgun (WGS) entry which is preliminary data.</text>
</comment>
<keyword evidence="3" id="KW-0804">Transcription</keyword>
<dbReference type="SMART" id="SM00347">
    <property type="entry name" value="HTH_MARR"/>
    <property type="match status" value="1"/>
</dbReference>
<evidence type="ECO:0000256" key="3">
    <source>
        <dbReference type="ARBA" id="ARBA00023163"/>
    </source>
</evidence>
<dbReference type="RefSeq" id="WP_263251396.1">
    <property type="nucleotide sequence ID" value="NZ_BAABLT010000055.1"/>
</dbReference>
<proteinExistence type="predicted"/>
<dbReference type="Proteomes" id="UP001597018">
    <property type="component" value="Unassembled WGS sequence"/>
</dbReference>
<evidence type="ECO:0000256" key="1">
    <source>
        <dbReference type="ARBA" id="ARBA00023015"/>
    </source>
</evidence>
<dbReference type="PANTHER" id="PTHR33164:SF104">
    <property type="entry name" value="TRANSCRIPTIONAL REGULATORY PROTEIN"/>
    <property type="match status" value="1"/>
</dbReference>
<evidence type="ECO:0000256" key="2">
    <source>
        <dbReference type="ARBA" id="ARBA00023125"/>
    </source>
</evidence>
<gene>
    <name evidence="5" type="ORF">ACFQ16_24640</name>
</gene>
<keyword evidence="6" id="KW-1185">Reference proteome</keyword>
<accession>A0ABW3FX78</accession>